<dbReference type="Gene3D" id="2.160.10.10">
    <property type="entry name" value="Hexapeptide repeat proteins"/>
    <property type="match status" value="1"/>
</dbReference>
<organism evidence="6 7">
    <name type="scientific">Eggerthella lenta</name>
    <name type="common">Eubacterium lentum</name>
    <dbReference type="NCBI Taxonomy" id="84112"/>
    <lineage>
        <taxon>Bacteria</taxon>
        <taxon>Bacillati</taxon>
        <taxon>Actinomycetota</taxon>
        <taxon>Coriobacteriia</taxon>
        <taxon>Eggerthellales</taxon>
        <taxon>Eggerthellaceae</taxon>
        <taxon>Eggerthella</taxon>
    </lineage>
</organism>
<protein>
    <recommendedName>
        <fullName evidence="2">Serine acetyltransferase</fullName>
    </recommendedName>
</protein>
<dbReference type="Proteomes" id="UP000253970">
    <property type="component" value="Unassembled WGS sequence"/>
</dbReference>
<proteinExistence type="inferred from homology"/>
<evidence type="ECO:0000313" key="6">
    <source>
        <dbReference type="EMBL" id="RDB66710.1"/>
    </source>
</evidence>
<dbReference type="PROSITE" id="PS00101">
    <property type="entry name" value="HEXAPEP_TRANSFERASES"/>
    <property type="match status" value="1"/>
</dbReference>
<reference evidence="6 7" key="1">
    <citation type="journal article" date="2018" name="Elife">
        <title>Discovery and characterization of a prevalent human gut bacterial enzyme sufficient for the inactivation of a family of plant toxins.</title>
        <authorList>
            <person name="Koppel N."/>
            <person name="Bisanz J.E."/>
            <person name="Pandelia M.E."/>
            <person name="Turnbaugh P.J."/>
            <person name="Balskus E.P."/>
        </authorList>
    </citation>
    <scope>NUCLEOTIDE SEQUENCE [LARGE SCALE GENOMIC DNA]</scope>
    <source>
        <strain evidence="6 7">W1 BHI 6</strain>
    </source>
</reference>
<comment type="similarity">
    <text evidence="1">Belongs to the transferase hexapeptide repeat family.</text>
</comment>
<evidence type="ECO:0000256" key="5">
    <source>
        <dbReference type="ARBA" id="ARBA00023315"/>
    </source>
</evidence>
<dbReference type="PIRSF" id="PIRSF000441">
    <property type="entry name" value="CysE"/>
    <property type="match status" value="1"/>
</dbReference>
<evidence type="ECO:0000313" key="7">
    <source>
        <dbReference type="Proteomes" id="UP000253970"/>
    </source>
</evidence>
<keyword evidence="5" id="KW-0012">Acyltransferase</keyword>
<dbReference type="GO" id="GO:0009001">
    <property type="term" value="F:serine O-acetyltransferase activity"/>
    <property type="evidence" value="ECO:0007669"/>
    <property type="project" value="InterPro"/>
</dbReference>
<dbReference type="PANTHER" id="PTHR42811">
    <property type="entry name" value="SERINE ACETYLTRANSFERASE"/>
    <property type="match status" value="1"/>
</dbReference>
<evidence type="ECO:0000256" key="2">
    <source>
        <dbReference type="ARBA" id="ARBA00018522"/>
    </source>
</evidence>
<dbReference type="GO" id="GO:0006535">
    <property type="term" value="P:cysteine biosynthetic process from serine"/>
    <property type="evidence" value="ECO:0007669"/>
    <property type="project" value="InterPro"/>
</dbReference>
<name>A0A369M501_EGGLN</name>
<comment type="caution">
    <text evidence="6">The sequence shown here is derived from an EMBL/GenBank/DDBJ whole genome shotgun (WGS) entry which is preliminary data.</text>
</comment>
<dbReference type="SUPFAM" id="SSF51161">
    <property type="entry name" value="Trimeric LpxA-like enzymes"/>
    <property type="match status" value="1"/>
</dbReference>
<dbReference type="AlphaFoldDB" id="A0A369M501"/>
<evidence type="ECO:0000256" key="4">
    <source>
        <dbReference type="ARBA" id="ARBA00022737"/>
    </source>
</evidence>
<dbReference type="InterPro" id="IPR011004">
    <property type="entry name" value="Trimer_LpxA-like_sf"/>
</dbReference>
<dbReference type="InterPro" id="IPR018357">
    <property type="entry name" value="Hexapep_transf_CS"/>
</dbReference>
<dbReference type="EMBL" id="PPTU01000033">
    <property type="protein sequence ID" value="RDB66710.1"/>
    <property type="molecule type" value="Genomic_DNA"/>
</dbReference>
<dbReference type="InterPro" id="IPR001451">
    <property type="entry name" value="Hexapep"/>
</dbReference>
<dbReference type="GO" id="GO:0005737">
    <property type="term" value="C:cytoplasm"/>
    <property type="evidence" value="ECO:0007669"/>
    <property type="project" value="InterPro"/>
</dbReference>
<sequence length="123" mass="13400">MRERYGLEIPIKTDIGYGVYLGHAFNITINPDAVIGRNCNVHKGVTVGRENRGKRKGAPRIGDEVWIGVNATVVGGIKVGSDVLIAPNSYVNCDVPDHSIVLGNPCRIIARDNATECYINRKI</sequence>
<keyword evidence="3 6" id="KW-0808">Transferase</keyword>
<keyword evidence="4" id="KW-0677">Repeat</keyword>
<dbReference type="InterPro" id="IPR045304">
    <property type="entry name" value="LbH_SAT"/>
</dbReference>
<dbReference type="CDD" id="cd03354">
    <property type="entry name" value="LbH_SAT"/>
    <property type="match status" value="1"/>
</dbReference>
<accession>A0A369M501</accession>
<gene>
    <name evidence="6" type="ORF">C1875_13835</name>
</gene>
<dbReference type="InterPro" id="IPR005881">
    <property type="entry name" value="Ser_O-AcTrfase"/>
</dbReference>
<evidence type="ECO:0000256" key="1">
    <source>
        <dbReference type="ARBA" id="ARBA00007274"/>
    </source>
</evidence>
<evidence type="ECO:0000256" key="3">
    <source>
        <dbReference type="ARBA" id="ARBA00022679"/>
    </source>
</evidence>
<dbReference type="Pfam" id="PF00132">
    <property type="entry name" value="Hexapep"/>
    <property type="match status" value="1"/>
</dbReference>